<comment type="subcellular location">
    <subcellularLocation>
        <location evidence="1 7">Cell membrane</location>
        <topology evidence="1 7">Multi-pass membrane protein</topology>
    </subcellularLocation>
</comment>
<feature type="transmembrane region" description="Helical" evidence="7">
    <location>
        <begin position="140"/>
        <end position="159"/>
    </location>
</feature>
<dbReference type="InterPro" id="IPR000515">
    <property type="entry name" value="MetI-like"/>
</dbReference>
<feature type="transmembrane region" description="Helical" evidence="7">
    <location>
        <begin position="184"/>
        <end position="210"/>
    </location>
</feature>
<organism evidence="9 10">
    <name type="scientific">Anaerosporomusa subterranea</name>
    <dbReference type="NCBI Taxonomy" id="1794912"/>
    <lineage>
        <taxon>Bacteria</taxon>
        <taxon>Bacillati</taxon>
        <taxon>Bacillota</taxon>
        <taxon>Negativicutes</taxon>
        <taxon>Acetonemataceae</taxon>
        <taxon>Anaerosporomusa</taxon>
    </lineage>
</organism>
<reference evidence="9 10" key="1">
    <citation type="submission" date="2016-02" db="EMBL/GenBank/DDBJ databases">
        <title>Anaerosporomusa subterraneum gen. nov., sp. nov., a spore-forming obligate anaerobe isolated from saprolite.</title>
        <authorList>
            <person name="Choi J.K."/>
            <person name="Shah M."/>
            <person name="Yee N."/>
        </authorList>
    </citation>
    <scope>NUCLEOTIDE SEQUENCE [LARGE SCALE GENOMIC DNA]</scope>
    <source>
        <strain evidence="9 10">RU4</strain>
    </source>
</reference>
<feature type="transmembrane region" description="Helical" evidence="7">
    <location>
        <begin position="48"/>
        <end position="66"/>
    </location>
</feature>
<evidence type="ECO:0000256" key="7">
    <source>
        <dbReference type="RuleBase" id="RU363032"/>
    </source>
</evidence>
<feature type="transmembrane region" description="Helical" evidence="7">
    <location>
        <begin position="78"/>
        <end position="101"/>
    </location>
</feature>
<dbReference type="PANTHER" id="PTHR30151:SF38">
    <property type="entry name" value="ALIPHATIC SULFONATES TRANSPORT PERMEASE PROTEIN SSUC-RELATED"/>
    <property type="match status" value="1"/>
</dbReference>
<evidence type="ECO:0000313" key="10">
    <source>
        <dbReference type="Proteomes" id="UP000076268"/>
    </source>
</evidence>
<keyword evidence="6 7" id="KW-0472">Membrane</keyword>
<dbReference type="PANTHER" id="PTHR30151">
    <property type="entry name" value="ALKANE SULFONATE ABC TRANSPORTER-RELATED, MEMBRANE SUBUNIT"/>
    <property type="match status" value="1"/>
</dbReference>
<sequence>MQSTTYRRTVIDRLAFLASPQPLWVTPVSILLILGIWELLCRSGLVSALYLPSPSAIVVTGFEMTVSGEILVNAKASLVRIAAGFILGSAAGILIGLATGFSRLAEAVGNPIIHALYPVPKIALLPLIILWLGIGELSKITIISLGVFFPVVINTYSGVKNVDPLLVKVAVSFRTGRVNLIRKVILPAALPVIFAGLKLAAGTSLLLLVAAEMIAAKEGLGAMILHYGDLMLTTKLMVGVLTLSFLGVLFNHGLNWIEKKLIPWRQGV</sequence>
<evidence type="ECO:0000259" key="8">
    <source>
        <dbReference type="PROSITE" id="PS50928"/>
    </source>
</evidence>
<dbReference type="STRING" id="1794912.AXX12_01355"/>
<dbReference type="InterPro" id="IPR035906">
    <property type="entry name" value="MetI-like_sf"/>
</dbReference>
<dbReference type="AlphaFoldDB" id="A0A154BWA1"/>
<evidence type="ECO:0000256" key="5">
    <source>
        <dbReference type="ARBA" id="ARBA00022989"/>
    </source>
</evidence>
<evidence type="ECO:0000256" key="4">
    <source>
        <dbReference type="ARBA" id="ARBA00022692"/>
    </source>
</evidence>
<feature type="transmembrane region" description="Helical" evidence="7">
    <location>
        <begin position="230"/>
        <end position="250"/>
    </location>
</feature>
<keyword evidence="3" id="KW-1003">Cell membrane</keyword>
<comment type="caution">
    <text evidence="9">The sequence shown here is derived from an EMBL/GenBank/DDBJ whole genome shotgun (WGS) entry which is preliminary data.</text>
</comment>
<accession>A0A154BWA1</accession>
<dbReference type="GO" id="GO:0042918">
    <property type="term" value="P:alkanesulfonate transmembrane transport"/>
    <property type="evidence" value="ECO:0007669"/>
    <property type="project" value="UniProtKB-ARBA"/>
</dbReference>
<dbReference type="SUPFAM" id="SSF161098">
    <property type="entry name" value="MetI-like"/>
    <property type="match status" value="1"/>
</dbReference>
<keyword evidence="4 7" id="KW-0812">Transmembrane</keyword>
<feature type="transmembrane region" description="Helical" evidence="7">
    <location>
        <begin position="113"/>
        <end position="134"/>
    </location>
</feature>
<evidence type="ECO:0000256" key="1">
    <source>
        <dbReference type="ARBA" id="ARBA00004651"/>
    </source>
</evidence>
<evidence type="ECO:0000256" key="3">
    <source>
        <dbReference type="ARBA" id="ARBA00022475"/>
    </source>
</evidence>
<dbReference type="GO" id="GO:0005886">
    <property type="term" value="C:plasma membrane"/>
    <property type="evidence" value="ECO:0007669"/>
    <property type="project" value="UniProtKB-SubCell"/>
</dbReference>
<dbReference type="Proteomes" id="UP000076268">
    <property type="component" value="Unassembled WGS sequence"/>
</dbReference>
<name>A0A154BWA1_ANASB</name>
<dbReference type="EMBL" id="LSGP01000001">
    <property type="protein sequence ID" value="KYZ78219.1"/>
    <property type="molecule type" value="Genomic_DNA"/>
</dbReference>
<dbReference type="PROSITE" id="PS50928">
    <property type="entry name" value="ABC_TM1"/>
    <property type="match status" value="1"/>
</dbReference>
<dbReference type="RefSeq" id="WP_066237046.1">
    <property type="nucleotide sequence ID" value="NZ_LSGP01000001.1"/>
</dbReference>
<dbReference type="Pfam" id="PF00528">
    <property type="entry name" value="BPD_transp_1"/>
    <property type="match status" value="1"/>
</dbReference>
<protein>
    <submittedName>
        <fullName evidence="9">ABC transporter permease</fullName>
    </submittedName>
</protein>
<gene>
    <name evidence="9" type="ORF">AXX12_01355</name>
</gene>
<dbReference type="Gene3D" id="1.10.3720.10">
    <property type="entry name" value="MetI-like"/>
    <property type="match status" value="1"/>
</dbReference>
<comment type="similarity">
    <text evidence="7">Belongs to the binding-protein-dependent transport system permease family.</text>
</comment>
<feature type="domain" description="ABC transmembrane type-1" evidence="8">
    <location>
        <begin position="74"/>
        <end position="251"/>
    </location>
</feature>
<keyword evidence="2 7" id="KW-0813">Transport</keyword>
<proteinExistence type="inferred from homology"/>
<evidence type="ECO:0000256" key="6">
    <source>
        <dbReference type="ARBA" id="ARBA00023136"/>
    </source>
</evidence>
<dbReference type="FunFam" id="1.10.3720.10:FF:000003">
    <property type="entry name" value="Aliphatic sulfonate ABC transporter permease"/>
    <property type="match status" value="1"/>
</dbReference>
<dbReference type="OrthoDB" id="9796361at2"/>
<keyword evidence="10" id="KW-1185">Reference proteome</keyword>
<dbReference type="CDD" id="cd06261">
    <property type="entry name" value="TM_PBP2"/>
    <property type="match status" value="1"/>
</dbReference>
<evidence type="ECO:0000256" key="2">
    <source>
        <dbReference type="ARBA" id="ARBA00022448"/>
    </source>
</evidence>
<evidence type="ECO:0000313" key="9">
    <source>
        <dbReference type="EMBL" id="KYZ78219.1"/>
    </source>
</evidence>
<keyword evidence="5 7" id="KW-1133">Transmembrane helix</keyword>
<feature type="transmembrane region" description="Helical" evidence="7">
    <location>
        <begin position="23"/>
        <end position="41"/>
    </location>
</feature>